<dbReference type="SMART" id="SM01321">
    <property type="entry name" value="Y1_Tnp"/>
    <property type="match status" value="1"/>
</dbReference>
<evidence type="ECO:0000313" key="2">
    <source>
        <dbReference type="EMBL" id="NEV67195.1"/>
    </source>
</evidence>
<comment type="caution">
    <text evidence="2">The sequence shown here is derived from an EMBL/GenBank/DDBJ whole genome shotgun (WGS) entry which is preliminary data.</text>
</comment>
<dbReference type="InterPro" id="IPR002686">
    <property type="entry name" value="Transposase_17"/>
</dbReference>
<dbReference type="PANTHER" id="PTHR34322">
    <property type="entry name" value="TRANSPOSASE, Y1_TNP DOMAIN-CONTAINING"/>
    <property type="match status" value="1"/>
</dbReference>
<dbReference type="GO" id="GO:0006313">
    <property type="term" value="P:DNA transposition"/>
    <property type="evidence" value="ECO:0007669"/>
    <property type="project" value="InterPro"/>
</dbReference>
<accession>A0A0C1YF40</accession>
<gene>
    <name evidence="2" type="ORF">QQ91_008695</name>
</gene>
<dbReference type="SUPFAM" id="SSF143422">
    <property type="entry name" value="Transposase IS200-like"/>
    <property type="match status" value="1"/>
</dbReference>
<reference evidence="2" key="1">
    <citation type="submission" date="2014-11" db="EMBL/GenBank/DDBJ databases">
        <authorList>
            <person name="Malar M.C."/>
            <person name="Sen D."/>
            <person name="Tripathy S."/>
        </authorList>
    </citation>
    <scope>NUCLEOTIDE SEQUENCE</scope>
    <source>
        <strain evidence="2">BDU141951</strain>
    </source>
</reference>
<dbReference type="GO" id="GO:0003677">
    <property type="term" value="F:DNA binding"/>
    <property type="evidence" value="ECO:0007669"/>
    <property type="project" value="InterPro"/>
</dbReference>
<dbReference type="InterPro" id="IPR036515">
    <property type="entry name" value="Transposase_17_sf"/>
</dbReference>
<reference evidence="2" key="2">
    <citation type="journal article" date="2015" name="Genome Announc.">
        <title>Draft Genome Sequence of Filamentous Marine Cyanobacterium Lyngbya confervoides Strain BDU141951.</title>
        <authorList>
            <person name="Chandrababunaidu M.M."/>
            <person name="Sen D."/>
            <person name="Tripathy S."/>
        </authorList>
    </citation>
    <scope>NUCLEOTIDE SEQUENCE</scope>
    <source>
        <strain evidence="2">BDU141951</strain>
    </source>
</reference>
<dbReference type="Pfam" id="PF01797">
    <property type="entry name" value="Y1_Tnp"/>
    <property type="match status" value="1"/>
</dbReference>
<protein>
    <submittedName>
        <fullName evidence="2">Transposase</fullName>
    </submittedName>
</protein>
<dbReference type="GO" id="GO:0004803">
    <property type="term" value="F:transposase activity"/>
    <property type="evidence" value="ECO:0007669"/>
    <property type="project" value="InterPro"/>
</dbReference>
<dbReference type="PANTHER" id="PTHR34322:SF2">
    <property type="entry name" value="TRANSPOSASE IS200-LIKE DOMAIN-CONTAINING PROTEIN"/>
    <property type="match status" value="1"/>
</dbReference>
<feature type="domain" description="Transposase IS200-like" evidence="1">
    <location>
        <begin position="9"/>
        <end position="123"/>
    </location>
</feature>
<evidence type="ECO:0000259" key="1">
    <source>
        <dbReference type="SMART" id="SM01321"/>
    </source>
</evidence>
<dbReference type="EMBL" id="JTHE02000003">
    <property type="protein sequence ID" value="NEV67195.1"/>
    <property type="molecule type" value="Genomic_DNA"/>
</dbReference>
<organism evidence="2">
    <name type="scientific">Lyngbya confervoides BDU141951</name>
    <dbReference type="NCBI Taxonomy" id="1574623"/>
    <lineage>
        <taxon>Bacteria</taxon>
        <taxon>Bacillati</taxon>
        <taxon>Cyanobacteriota</taxon>
        <taxon>Cyanophyceae</taxon>
        <taxon>Oscillatoriophycideae</taxon>
        <taxon>Oscillatoriales</taxon>
        <taxon>Microcoleaceae</taxon>
        <taxon>Lyngbya</taxon>
    </lineage>
</organism>
<dbReference type="AlphaFoldDB" id="A0A0C1YF40"/>
<dbReference type="Gene3D" id="3.30.70.1290">
    <property type="entry name" value="Transposase IS200-like"/>
    <property type="match status" value="1"/>
</dbReference>
<proteinExistence type="predicted"/>
<reference evidence="2" key="3">
    <citation type="submission" date="2020-02" db="EMBL/GenBank/DDBJ databases">
        <authorList>
            <person name="Sarangi A.N."/>
            <person name="Ghosh S."/>
            <person name="Mukherjee M."/>
            <person name="Tripathy S."/>
        </authorList>
    </citation>
    <scope>NUCLEOTIDE SEQUENCE</scope>
    <source>
        <strain evidence="2">BDU141951</strain>
    </source>
</reference>
<dbReference type="NCBIfam" id="NF047646">
    <property type="entry name" value="REP_Tyr_transpos"/>
    <property type="match status" value="1"/>
</dbReference>
<sequence>MPRRPRAVSPGHYYHLYNRGNNRQIIFFERANYLFFLQQFRHYVATATVHVVAYCLMPNHYHFLIYLRAADLDAAMRRLTLSYTNAINRRYDCCGSLFQGRFQTLPVDRDDYLLHLTRYIHLNPVKAGLVAHPAEWEFSSYVDYVELRAGTLPQREAVLAQAGSVTTYRQFVEQDSPPDRSIQHLMFD</sequence>
<name>A0A0C1YF40_9CYAN</name>